<gene>
    <name evidence="1" type="ORF">AB5J55_35250</name>
</gene>
<reference evidence="1" key="1">
    <citation type="submission" date="2024-07" db="EMBL/GenBank/DDBJ databases">
        <authorList>
            <person name="Yu S.T."/>
        </authorList>
    </citation>
    <scope>NUCLEOTIDE SEQUENCE</scope>
    <source>
        <strain evidence="1">R11</strain>
    </source>
</reference>
<proteinExistence type="predicted"/>
<dbReference type="EMBL" id="CP163432">
    <property type="protein sequence ID" value="XDQ14531.1"/>
    <property type="molecule type" value="Genomic_DNA"/>
</dbReference>
<dbReference type="AlphaFoldDB" id="A0AB39N9G7"/>
<name>A0AB39N9G7_9ACTN</name>
<sequence length="72" mass="8040">MSPFIFDADLASTDLGRRVRSTTTIADLFGDALDRALYRETTYAVPLAQRETCPIHLDWVTGCIDLHLKDVA</sequence>
<accession>A0AB39N9G7</accession>
<evidence type="ECO:0000313" key="1">
    <source>
        <dbReference type="EMBL" id="XDQ14531.1"/>
    </source>
</evidence>
<protein>
    <submittedName>
        <fullName evidence="1">Uncharacterized protein</fullName>
    </submittedName>
</protein>
<organism evidence="1">
    <name type="scientific">Streptomyces sp. R11</name>
    <dbReference type="NCBI Taxonomy" id="3238625"/>
    <lineage>
        <taxon>Bacteria</taxon>
        <taxon>Bacillati</taxon>
        <taxon>Actinomycetota</taxon>
        <taxon>Actinomycetes</taxon>
        <taxon>Kitasatosporales</taxon>
        <taxon>Streptomycetaceae</taxon>
        <taxon>Streptomyces</taxon>
    </lineage>
</organism>
<dbReference type="RefSeq" id="WP_369274493.1">
    <property type="nucleotide sequence ID" value="NZ_CP163432.1"/>
</dbReference>